<protein>
    <recommendedName>
        <fullName evidence="1">Helitron helicase-like domain-containing protein</fullName>
    </recommendedName>
</protein>
<dbReference type="STRING" id="1165861.A0A0L0V7Y9"/>
<gene>
    <name evidence="2" type="ORF">PSTG_11245</name>
</gene>
<evidence type="ECO:0000313" key="3">
    <source>
        <dbReference type="Proteomes" id="UP000054564"/>
    </source>
</evidence>
<dbReference type="PANTHER" id="PTHR45786:SF74">
    <property type="entry name" value="ATP-DEPENDENT DNA HELICASE"/>
    <property type="match status" value="1"/>
</dbReference>
<dbReference type="EMBL" id="AJIL01000097">
    <property type="protein sequence ID" value="KNE95392.1"/>
    <property type="molecule type" value="Genomic_DNA"/>
</dbReference>
<dbReference type="Proteomes" id="UP000054564">
    <property type="component" value="Unassembled WGS sequence"/>
</dbReference>
<dbReference type="PANTHER" id="PTHR45786">
    <property type="entry name" value="DNA BINDING PROTEIN-LIKE"/>
    <property type="match status" value="1"/>
</dbReference>
<keyword evidence="3" id="KW-1185">Reference proteome</keyword>
<dbReference type="AlphaFoldDB" id="A0A0L0V7Y9"/>
<sequence length="635" mass="71020">MQPSVVKTLLSVMYRFNPYAHFYKTARHVLETSHARTFKLQGVPLPGSDPKRYNEPTVDEVAVIVEGEGDIVNDCQILLHRLDGVAGRKVGSLEWFTFLLFQRPGHFSAILARRSLLQEFLVDMRQDKLKAGNYNQLVASLENGSIPKGRPVILPSTFIGSPRNMQQLYQDAMALCRKYGPPSLFITMTANPAWPEILNYVPSQDNTVDHPTLVVRVFYQKVLALINEIVVMRRFGKCISFVYTIEFQKRGLPHLHLMVTLDKADRPITPEQIDLIVSAEIPSPLTEPILHKLVTQTMLHGPCKGRPCWSPKGCKFGYPKPFSERTVVVDGSYPVYRRRDTGQTQAVSYRHNGRPSSMPISTELLWQKLFICARTLCDEIADPAPEKILATASSEGASGDSLPTILPLLVGYFLKPAVGGTYDSKLNAVDNHMAQLDYKISELQSVAQTNGHYDVHLLCEDAKDSLQKAQSAWKNIASSYGDKPWLASDSTYKEIVVEHWYSCGSKLESVYEHPNVLPENGGHPSYSKPVQDCRETYDTCQSGFKHIWNWQAPKPVASGSYYKRQNKARRDAALADSSQCPAGETACPISAHSTGLECIDVQSELTSCGGCMRERTQTILCSRNAKSRRQKPVLI</sequence>
<dbReference type="Pfam" id="PF14214">
    <property type="entry name" value="Helitron_like_N"/>
    <property type="match status" value="1"/>
</dbReference>
<evidence type="ECO:0000259" key="1">
    <source>
        <dbReference type="Pfam" id="PF14214"/>
    </source>
</evidence>
<comment type="caution">
    <text evidence="2">The sequence shown here is derived from an EMBL/GenBank/DDBJ whole genome shotgun (WGS) entry which is preliminary data.</text>
</comment>
<dbReference type="InterPro" id="IPR025476">
    <property type="entry name" value="Helitron_helicase-like"/>
</dbReference>
<proteinExistence type="predicted"/>
<feature type="domain" description="Helitron helicase-like" evidence="1">
    <location>
        <begin position="118"/>
        <end position="259"/>
    </location>
</feature>
<name>A0A0L0V7Y9_9BASI</name>
<reference evidence="3" key="1">
    <citation type="submission" date="2014-03" db="EMBL/GenBank/DDBJ databases">
        <title>The Genome Sequence of Puccinia striiformis f. sp. tritici PST-78.</title>
        <authorList>
            <consortium name="The Broad Institute Genome Sequencing Platform"/>
            <person name="Cuomo C."/>
            <person name="Hulbert S."/>
            <person name="Chen X."/>
            <person name="Walker B."/>
            <person name="Young S.K."/>
            <person name="Zeng Q."/>
            <person name="Gargeya S."/>
            <person name="Fitzgerald M."/>
            <person name="Haas B."/>
            <person name="Abouelleil A."/>
            <person name="Alvarado L."/>
            <person name="Arachchi H.M."/>
            <person name="Berlin A.M."/>
            <person name="Chapman S.B."/>
            <person name="Goldberg J."/>
            <person name="Griggs A."/>
            <person name="Gujja S."/>
            <person name="Hansen M."/>
            <person name="Howarth C."/>
            <person name="Imamovic A."/>
            <person name="Larimer J."/>
            <person name="McCowan C."/>
            <person name="Montmayeur A."/>
            <person name="Murphy C."/>
            <person name="Neiman D."/>
            <person name="Pearson M."/>
            <person name="Priest M."/>
            <person name="Roberts A."/>
            <person name="Saif S."/>
            <person name="Shea T."/>
            <person name="Sisk P."/>
            <person name="Sykes S."/>
            <person name="Wortman J."/>
            <person name="Nusbaum C."/>
            <person name="Birren B."/>
        </authorList>
    </citation>
    <scope>NUCLEOTIDE SEQUENCE [LARGE SCALE GENOMIC DNA]</scope>
    <source>
        <strain evidence="3">race PST-78</strain>
    </source>
</reference>
<evidence type="ECO:0000313" key="2">
    <source>
        <dbReference type="EMBL" id="KNE95392.1"/>
    </source>
</evidence>
<dbReference type="OrthoDB" id="439917at2759"/>
<accession>A0A0L0V7Y9</accession>
<organism evidence="2 3">
    <name type="scientific">Puccinia striiformis f. sp. tritici PST-78</name>
    <dbReference type="NCBI Taxonomy" id="1165861"/>
    <lineage>
        <taxon>Eukaryota</taxon>
        <taxon>Fungi</taxon>
        <taxon>Dikarya</taxon>
        <taxon>Basidiomycota</taxon>
        <taxon>Pucciniomycotina</taxon>
        <taxon>Pucciniomycetes</taxon>
        <taxon>Pucciniales</taxon>
        <taxon>Pucciniaceae</taxon>
        <taxon>Puccinia</taxon>
    </lineage>
</organism>